<dbReference type="PANTHER" id="PTHR44858">
    <property type="entry name" value="TETRATRICOPEPTIDE REPEAT PROTEIN 6"/>
    <property type="match status" value="1"/>
</dbReference>
<keyword evidence="2 3" id="KW-0802">TPR repeat</keyword>
<feature type="repeat" description="TPR" evidence="3">
    <location>
        <begin position="566"/>
        <end position="599"/>
    </location>
</feature>
<dbReference type="PROSITE" id="PS50005">
    <property type="entry name" value="TPR"/>
    <property type="match status" value="5"/>
</dbReference>
<evidence type="ECO:0000313" key="4">
    <source>
        <dbReference type="EMBL" id="KAF0733331.1"/>
    </source>
</evidence>
<evidence type="ECO:0000256" key="2">
    <source>
        <dbReference type="ARBA" id="ARBA00022803"/>
    </source>
</evidence>
<protein>
    <submittedName>
        <fullName evidence="4">Uncharacterized protein</fullName>
    </submittedName>
</protein>
<feature type="repeat" description="TPR" evidence="3">
    <location>
        <begin position="426"/>
        <end position="459"/>
    </location>
</feature>
<proteinExistence type="predicted"/>
<evidence type="ECO:0000256" key="3">
    <source>
        <dbReference type="PROSITE-ProRule" id="PRU00339"/>
    </source>
</evidence>
<dbReference type="SMART" id="SM00028">
    <property type="entry name" value="TPR"/>
    <property type="match status" value="15"/>
</dbReference>
<name>A0A6G0X0K4_9STRA</name>
<dbReference type="Proteomes" id="UP000481153">
    <property type="component" value="Unassembled WGS sequence"/>
</dbReference>
<keyword evidence="1" id="KW-0677">Repeat</keyword>
<dbReference type="SUPFAM" id="SSF48452">
    <property type="entry name" value="TPR-like"/>
    <property type="match status" value="4"/>
</dbReference>
<dbReference type="PANTHER" id="PTHR44858:SF1">
    <property type="entry name" value="UDP-N-ACETYLGLUCOSAMINE--PEPTIDE N-ACETYLGLUCOSAMINYLTRANSFERASE SPINDLY-RELATED"/>
    <property type="match status" value="1"/>
</dbReference>
<dbReference type="Gene3D" id="1.25.40.10">
    <property type="entry name" value="Tetratricopeptide repeat domain"/>
    <property type="match status" value="7"/>
</dbReference>
<dbReference type="AlphaFoldDB" id="A0A6G0X0K4"/>
<comment type="caution">
    <text evidence="4">The sequence shown here is derived from an EMBL/GenBank/DDBJ whole genome shotgun (WGS) entry which is preliminary data.</text>
</comment>
<dbReference type="EMBL" id="VJMJ01000122">
    <property type="protein sequence ID" value="KAF0733331.1"/>
    <property type="molecule type" value="Genomic_DNA"/>
</dbReference>
<keyword evidence="5" id="KW-1185">Reference proteome</keyword>
<dbReference type="InterPro" id="IPR050498">
    <property type="entry name" value="Ycf3"/>
</dbReference>
<dbReference type="Pfam" id="PF13432">
    <property type="entry name" value="TPR_16"/>
    <property type="match status" value="1"/>
</dbReference>
<reference evidence="4 5" key="1">
    <citation type="submission" date="2019-07" db="EMBL/GenBank/DDBJ databases">
        <title>Genomics analysis of Aphanomyces spp. identifies a new class of oomycete effector associated with host adaptation.</title>
        <authorList>
            <person name="Gaulin E."/>
        </authorList>
    </citation>
    <scope>NUCLEOTIDE SEQUENCE [LARGE SCALE GENOMIC DNA]</scope>
    <source>
        <strain evidence="4 5">ATCC 201684</strain>
    </source>
</reference>
<dbReference type="VEuPathDB" id="FungiDB:AeMF1_013162"/>
<feature type="repeat" description="TPR" evidence="3">
    <location>
        <begin position="10"/>
        <end position="43"/>
    </location>
</feature>
<dbReference type="InterPro" id="IPR019734">
    <property type="entry name" value="TPR_rpt"/>
</dbReference>
<accession>A0A6G0X0K4</accession>
<organism evidence="4 5">
    <name type="scientific">Aphanomyces euteiches</name>
    <dbReference type="NCBI Taxonomy" id="100861"/>
    <lineage>
        <taxon>Eukaryota</taxon>
        <taxon>Sar</taxon>
        <taxon>Stramenopiles</taxon>
        <taxon>Oomycota</taxon>
        <taxon>Saprolegniomycetes</taxon>
        <taxon>Saprolegniales</taxon>
        <taxon>Verrucalvaceae</taxon>
        <taxon>Aphanomyces</taxon>
    </lineage>
</organism>
<gene>
    <name evidence="4" type="ORF">Ae201684_009581</name>
</gene>
<dbReference type="InterPro" id="IPR011990">
    <property type="entry name" value="TPR-like_helical_dom_sf"/>
</dbReference>
<evidence type="ECO:0000256" key="1">
    <source>
        <dbReference type="ARBA" id="ARBA00022737"/>
    </source>
</evidence>
<sequence>MAISIRPNHARYFSSRGNSFRSINEHETAVKDFTMAIELEPECPTYYANRGASRRKLSQTADALEDFTIAIELDTKKGNHYFNRASVLSDAGYYAEAIVDFTKALEDSSGGPRMEFRALHSRGNCYRRMGNLKLCEADMLQAIKLEPRNPVGYNSLGQCYIEFSDVDNAVKNFTSAINLQDSNATYLNNRGQALFRQGRDSFRAALIDFNAAIKVDGKDPQAYYNRGLARLAIAFEEIVKKDNAKHAADVKLAMTEPGDSDDEGCKDATSKLLLLSTTSQKELENPMPNSAQLTGVMSAEEQLEAAIADLDMACALEPKSTRYLYGKAMIEHLKALRLADVQETKTTLQAVLRNDPAHIASRYHLAMLYHAEKKFDNAVEELTDLIDRIPTEPRFYQARGLVFQEIGMHELAIDDFTTALSTTSTSIYLYHRGESFLRLGHFQKAVDDLTAAIHLDSKATAAMYNARGLAQRHLGLFDEAIADLTMCIDLHKRNACYRLHRSLCYIDTKQYERALDDLNVGLRLTPRDSRLLYNAGLASFHLRDFEDSINKLMQALKYNPPEETLSDLYYHLGLGFANLDEHMQAVEFFTYAIDQTTSRQCKIKYVHERAKALQLEGYHEEAIVDFSLVLHHNPTNAHAHFRRAFAYKALGDLQACADDLEKAKLLDPLNPKLVTNYKALHDIECVVLCAPGQETEY</sequence>
<dbReference type="Pfam" id="PF13181">
    <property type="entry name" value="TPR_8"/>
    <property type="match status" value="4"/>
</dbReference>
<feature type="repeat" description="TPR" evidence="3">
    <location>
        <begin position="529"/>
        <end position="562"/>
    </location>
</feature>
<evidence type="ECO:0000313" key="5">
    <source>
        <dbReference type="Proteomes" id="UP000481153"/>
    </source>
</evidence>
<feature type="repeat" description="TPR" evidence="3">
    <location>
        <begin position="150"/>
        <end position="183"/>
    </location>
</feature>